<dbReference type="AlphaFoldDB" id="C6SZN3"/>
<feature type="non-terminal residue" evidence="1">
    <location>
        <position position="76"/>
    </location>
</feature>
<name>C6SZN3_SOYBN</name>
<protein>
    <submittedName>
        <fullName evidence="1">Uncharacterized protein</fullName>
    </submittedName>
</protein>
<dbReference type="EMBL" id="BT090635">
    <property type="protein sequence ID" value="ACU14706.1"/>
    <property type="molecule type" value="mRNA"/>
</dbReference>
<organism evidence="1">
    <name type="scientific">Glycine max</name>
    <name type="common">Soybean</name>
    <name type="synonym">Glycine hispida</name>
    <dbReference type="NCBI Taxonomy" id="3847"/>
    <lineage>
        <taxon>Eukaryota</taxon>
        <taxon>Viridiplantae</taxon>
        <taxon>Streptophyta</taxon>
        <taxon>Embryophyta</taxon>
        <taxon>Tracheophyta</taxon>
        <taxon>Spermatophyta</taxon>
        <taxon>Magnoliopsida</taxon>
        <taxon>eudicotyledons</taxon>
        <taxon>Gunneridae</taxon>
        <taxon>Pentapetalae</taxon>
        <taxon>rosids</taxon>
        <taxon>fabids</taxon>
        <taxon>Fabales</taxon>
        <taxon>Fabaceae</taxon>
        <taxon>Papilionoideae</taxon>
        <taxon>50 kb inversion clade</taxon>
        <taxon>NPAAA clade</taxon>
        <taxon>indigoferoid/millettioid clade</taxon>
        <taxon>Phaseoleae</taxon>
        <taxon>Glycine</taxon>
        <taxon>Glycine subgen. Soja</taxon>
    </lineage>
</organism>
<accession>C6SZN3</accession>
<sequence>MSRFRNHLLCALTNLEFLASSSVRPRESLVIRAPVTANPTRKGQLRFHSRLKKTGHGSNFRIFLLSSLTLLMKCLP</sequence>
<proteinExistence type="evidence at transcript level"/>
<reference evidence="1" key="1">
    <citation type="submission" date="2009-08" db="EMBL/GenBank/DDBJ databases">
        <authorList>
            <person name="Cheung F."/>
            <person name="Xiao Y."/>
            <person name="Chan A."/>
            <person name="Moskal W."/>
            <person name="Town C.D."/>
        </authorList>
    </citation>
    <scope>NUCLEOTIDE SEQUENCE</scope>
</reference>
<evidence type="ECO:0000313" key="1">
    <source>
        <dbReference type="EMBL" id="ACU14706.1"/>
    </source>
</evidence>